<dbReference type="SMART" id="SM00225">
    <property type="entry name" value="BTB"/>
    <property type="match status" value="1"/>
</dbReference>
<dbReference type="HOGENOM" id="CLU_1351871_0_0_1"/>
<dbReference type="InParanoid" id="E9I2U9"/>
<dbReference type="Gene3D" id="3.30.710.10">
    <property type="entry name" value="Potassium Channel Kv1.1, Chain A"/>
    <property type="match status" value="1"/>
</dbReference>
<dbReference type="STRING" id="6669.E9I2U9"/>
<evidence type="ECO:0000313" key="2">
    <source>
        <dbReference type="EMBL" id="EFX61681.1"/>
    </source>
</evidence>
<reference evidence="2 3" key="1">
    <citation type="journal article" date="2011" name="Science">
        <title>The ecoresponsive genome of Daphnia pulex.</title>
        <authorList>
            <person name="Colbourne J.K."/>
            <person name="Pfrender M.E."/>
            <person name="Gilbert D."/>
            <person name="Thomas W.K."/>
            <person name="Tucker A."/>
            <person name="Oakley T.H."/>
            <person name="Tokishita S."/>
            <person name="Aerts A."/>
            <person name="Arnold G.J."/>
            <person name="Basu M.K."/>
            <person name="Bauer D.J."/>
            <person name="Caceres C.E."/>
            <person name="Carmel L."/>
            <person name="Casola C."/>
            <person name="Choi J.H."/>
            <person name="Detter J.C."/>
            <person name="Dong Q."/>
            <person name="Dusheyko S."/>
            <person name="Eads B.D."/>
            <person name="Frohlich T."/>
            <person name="Geiler-Samerotte K.A."/>
            <person name="Gerlach D."/>
            <person name="Hatcher P."/>
            <person name="Jogdeo S."/>
            <person name="Krijgsveld J."/>
            <person name="Kriventseva E.V."/>
            <person name="Kultz D."/>
            <person name="Laforsch C."/>
            <person name="Lindquist E."/>
            <person name="Lopez J."/>
            <person name="Manak J.R."/>
            <person name="Muller J."/>
            <person name="Pangilinan J."/>
            <person name="Patwardhan R.P."/>
            <person name="Pitluck S."/>
            <person name="Pritham E.J."/>
            <person name="Rechtsteiner A."/>
            <person name="Rho M."/>
            <person name="Rogozin I.B."/>
            <person name="Sakarya O."/>
            <person name="Salamov A."/>
            <person name="Schaack S."/>
            <person name="Shapiro H."/>
            <person name="Shiga Y."/>
            <person name="Skalitzky C."/>
            <person name="Smith Z."/>
            <person name="Souvorov A."/>
            <person name="Sung W."/>
            <person name="Tang Z."/>
            <person name="Tsuchiya D."/>
            <person name="Tu H."/>
            <person name="Vos H."/>
            <person name="Wang M."/>
            <person name="Wolf Y.I."/>
            <person name="Yamagata H."/>
            <person name="Yamada T."/>
            <person name="Ye Y."/>
            <person name="Shaw J.R."/>
            <person name="Andrews J."/>
            <person name="Crease T.J."/>
            <person name="Tang H."/>
            <person name="Lucas S.M."/>
            <person name="Robertson H.M."/>
            <person name="Bork P."/>
            <person name="Koonin E.V."/>
            <person name="Zdobnov E.M."/>
            <person name="Grigoriev I.V."/>
            <person name="Lynch M."/>
            <person name="Boore J.L."/>
        </authorList>
    </citation>
    <scope>NUCLEOTIDE SEQUENCE [LARGE SCALE GENOMIC DNA]</scope>
</reference>
<dbReference type="OrthoDB" id="6359943at2759"/>
<sequence length="203" mass="23258">LVINQEVEEHFKNLWVISPFFPCPLLGHQDLLAVVKSYHRSSTSIYLRKLLKRTDPGYSYQLCDRLAKDQIWAALTNEQNLADVELIVKDKTFFVHKAVLAAHSQVFADEFEKIPLVKDGSHRIKIDNVEPKTVEKFLHFIYTGESIRTLADEELLKLADRYGLTTLIILCQDALKKIDVVQMGNLMKRLNSNDEGISSSKIM</sequence>
<keyword evidence="3" id="KW-1185">Reference proteome</keyword>
<organism evidence="2 3">
    <name type="scientific">Daphnia pulex</name>
    <name type="common">Water flea</name>
    <dbReference type="NCBI Taxonomy" id="6669"/>
    <lineage>
        <taxon>Eukaryota</taxon>
        <taxon>Metazoa</taxon>
        <taxon>Ecdysozoa</taxon>
        <taxon>Arthropoda</taxon>
        <taxon>Crustacea</taxon>
        <taxon>Branchiopoda</taxon>
        <taxon>Diplostraca</taxon>
        <taxon>Cladocera</taxon>
        <taxon>Anomopoda</taxon>
        <taxon>Daphniidae</taxon>
        <taxon>Daphnia</taxon>
    </lineage>
</organism>
<dbReference type="InterPro" id="IPR011333">
    <property type="entry name" value="SKP1/BTB/POZ_sf"/>
</dbReference>
<dbReference type="Proteomes" id="UP000000305">
    <property type="component" value="Unassembled WGS sequence"/>
</dbReference>
<feature type="domain" description="BTB" evidence="1">
    <location>
        <begin position="82"/>
        <end position="145"/>
    </location>
</feature>
<accession>E9I2U9</accession>
<gene>
    <name evidence="2" type="ORF">DAPPUDRAFT_272232</name>
</gene>
<dbReference type="AlphaFoldDB" id="E9I2U9"/>
<dbReference type="GO" id="GO:0043161">
    <property type="term" value="P:proteasome-mediated ubiquitin-dependent protein catabolic process"/>
    <property type="evidence" value="ECO:0000318"/>
    <property type="project" value="GO_Central"/>
</dbReference>
<proteinExistence type="predicted"/>
<evidence type="ECO:0000313" key="3">
    <source>
        <dbReference type="Proteomes" id="UP000000305"/>
    </source>
</evidence>
<dbReference type="PANTHER" id="PTHR24413">
    <property type="entry name" value="SPECKLE-TYPE POZ PROTEIN"/>
    <property type="match status" value="1"/>
</dbReference>
<protein>
    <recommendedName>
        <fullName evidence="1">BTB domain-containing protein</fullName>
    </recommendedName>
</protein>
<evidence type="ECO:0000259" key="1">
    <source>
        <dbReference type="PROSITE" id="PS50097"/>
    </source>
</evidence>
<dbReference type="GO" id="GO:0030162">
    <property type="term" value="P:regulation of proteolysis"/>
    <property type="evidence" value="ECO:0000318"/>
    <property type="project" value="GO_Central"/>
</dbReference>
<dbReference type="GO" id="GO:0031625">
    <property type="term" value="F:ubiquitin protein ligase binding"/>
    <property type="evidence" value="ECO:0000318"/>
    <property type="project" value="GO_Central"/>
</dbReference>
<dbReference type="GO" id="GO:0005737">
    <property type="term" value="C:cytoplasm"/>
    <property type="evidence" value="ECO:0000318"/>
    <property type="project" value="GO_Central"/>
</dbReference>
<name>E9I2U9_DAPPU</name>
<dbReference type="InterPro" id="IPR000210">
    <property type="entry name" value="BTB/POZ_dom"/>
</dbReference>
<dbReference type="PhylomeDB" id="E9I2U9"/>
<dbReference type="EMBL" id="GL734250">
    <property type="protein sequence ID" value="EFX61681.1"/>
    <property type="molecule type" value="Genomic_DNA"/>
</dbReference>
<dbReference type="SUPFAM" id="SSF54695">
    <property type="entry name" value="POZ domain"/>
    <property type="match status" value="1"/>
</dbReference>
<dbReference type="PROSITE" id="PS50097">
    <property type="entry name" value="BTB"/>
    <property type="match status" value="1"/>
</dbReference>
<dbReference type="GO" id="GO:0005634">
    <property type="term" value="C:nucleus"/>
    <property type="evidence" value="ECO:0000318"/>
    <property type="project" value="GO_Central"/>
</dbReference>
<dbReference type="CDD" id="cd18186">
    <property type="entry name" value="BTB_POZ_ZBTB_KLHL-like"/>
    <property type="match status" value="1"/>
</dbReference>
<dbReference type="KEGG" id="dpx:DAPPUDRAFT_272232"/>
<feature type="non-terminal residue" evidence="2">
    <location>
        <position position="1"/>
    </location>
</feature>
<dbReference type="Pfam" id="PF00651">
    <property type="entry name" value="BTB"/>
    <property type="match status" value="1"/>
</dbReference>
<dbReference type="eggNOG" id="KOG1987">
    <property type="taxonomic scope" value="Eukaryota"/>
</dbReference>